<comment type="caution">
    <text evidence="1">The sequence shown here is derived from an EMBL/GenBank/DDBJ whole genome shotgun (WGS) entry which is preliminary data.</text>
</comment>
<dbReference type="SUPFAM" id="SSF51556">
    <property type="entry name" value="Metallo-dependent hydrolases"/>
    <property type="match status" value="1"/>
</dbReference>
<gene>
    <name evidence="1" type="ORF">Dpo_1c07700</name>
</gene>
<dbReference type="AlphaFoldDB" id="S0G6G4"/>
<dbReference type="Gene3D" id="3.20.20.140">
    <property type="entry name" value="Metal-dependent hydrolases"/>
    <property type="match status" value="1"/>
</dbReference>
<dbReference type="Proteomes" id="UP000014216">
    <property type="component" value="Unassembled WGS sequence"/>
</dbReference>
<dbReference type="Pfam" id="PF19799">
    <property type="entry name" value="DUF6282"/>
    <property type="match status" value="1"/>
</dbReference>
<dbReference type="InterPro" id="IPR032466">
    <property type="entry name" value="Metal_Hydrolase"/>
</dbReference>
<dbReference type="EMBL" id="APJX01000001">
    <property type="protein sequence ID" value="EMS81629.1"/>
    <property type="molecule type" value="Genomic_DNA"/>
</dbReference>
<proteinExistence type="predicted"/>
<dbReference type="InterPro" id="IPR046249">
    <property type="entry name" value="DUF6282"/>
</dbReference>
<evidence type="ECO:0000313" key="2">
    <source>
        <dbReference type="Proteomes" id="UP000014216"/>
    </source>
</evidence>
<name>S0G6G4_9BACT</name>
<dbReference type="OrthoDB" id="9789440at2"/>
<dbReference type="RefSeq" id="WP_006964386.1">
    <property type="nucleotide sequence ID" value="NZ_APJX01000001.1"/>
</dbReference>
<evidence type="ECO:0008006" key="3">
    <source>
        <dbReference type="Google" id="ProtNLM"/>
    </source>
</evidence>
<organism evidence="1 2">
    <name type="scientific">Desulfotignum phosphitoxidans DSM 13687</name>
    <dbReference type="NCBI Taxonomy" id="1286635"/>
    <lineage>
        <taxon>Bacteria</taxon>
        <taxon>Pseudomonadati</taxon>
        <taxon>Thermodesulfobacteriota</taxon>
        <taxon>Desulfobacteria</taxon>
        <taxon>Desulfobacterales</taxon>
        <taxon>Desulfobacteraceae</taxon>
        <taxon>Desulfotignum</taxon>
    </lineage>
</organism>
<keyword evidence="2" id="KW-1185">Reference proteome</keyword>
<reference evidence="1 2" key="1">
    <citation type="journal article" date="2013" name="Genome Announc.">
        <title>Draft Genome Sequence of Desulfotignum phosphitoxidans DSM 13687 Strain FiPS-3.</title>
        <authorList>
            <person name="Poehlein A."/>
            <person name="Daniel R."/>
            <person name="Simeonova D.D."/>
        </authorList>
    </citation>
    <scope>NUCLEOTIDE SEQUENCE [LARGE SCALE GENOMIC DNA]</scope>
    <source>
        <strain evidence="1 2">DSM 13687</strain>
    </source>
</reference>
<evidence type="ECO:0000313" key="1">
    <source>
        <dbReference type="EMBL" id="EMS81629.1"/>
    </source>
</evidence>
<sequence>MKNVYDIHIHASPSIFERWGDARQTAAACQKAGYAGIVLKAHHGSTVEIANIVNQQYDMDVFGGVVLNYFVGGLNPYAVDACCALGGKIVWLPTIHADAHKPLGRFDFQEPSTTKFPDKGIRILSKKGLTDAMYEILDILHGKNVVLATGHVSAKEAVTLVREVKQRGYDIRVLINHVLFYTPDMDENDIETLKDPGVWFEISHLTQKIHAASMDRLTRMITRHPDANWVMVSDAGQKGNPAPQALRQFRDQLTSRHISDQTIEKMMVHNPRRLFY</sequence>
<accession>S0G6G4</accession>
<protein>
    <recommendedName>
        <fullName evidence="3">Cytosolic protein</fullName>
    </recommendedName>
</protein>